<reference evidence="3" key="1">
    <citation type="journal article" date="2011" name="Nature">
        <title>Genome sequence and analysis of the tuber crop potato.</title>
        <authorList>
            <consortium name="The Potato Genome Sequencing Consortium"/>
        </authorList>
    </citation>
    <scope>NUCLEOTIDE SEQUENCE [LARGE SCALE GENOMIC DNA]</scope>
    <source>
        <strain evidence="3">cv. DM1-3 516 R44</strain>
    </source>
</reference>
<keyword evidence="3" id="KW-1185">Reference proteome</keyword>
<dbReference type="EnsemblPlants" id="PGSC0003DMT400090799">
    <property type="protein sequence ID" value="PGSC0003DMT400090799"/>
    <property type="gene ID" value="PGSC0003DMG400040370"/>
</dbReference>
<name>M1DL73_SOLTU</name>
<sequence>MLHRALVEGFRRPTSRYDSPRTTLGVLKEDPKSNPQDPLKLESCPKWGDLRKGSTPRRSIQAPWMASVGQGVPNQATTPDHEPTARSVNGLTVHESRSRGGHLCAVK</sequence>
<feature type="compositionally biased region" description="Basic and acidic residues" evidence="1">
    <location>
        <begin position="1"/>
        <end position="11"/>
    </location>
</feature>
<proteinExistence type="predicted"/>
<organism evidence="2 3">
    <name type="scientific">Solanum tuberosum</name>
    <name type="common">Potato</name>
    <dbReference type="NCBI Taxonomy" id="4113"/>
    <lineage>
        <taxon>Eukaryota</taxon>
        <taxon>Viridiplantae</taxon>
        <taxon>Streptophyta</taxon>
        <taxon>Embryophyta</taxon>
        <taxon>Tracheophyta</taxon>
        <taxon>Spermatophyta</taxon>
        <taxon>Magnoliopsida</taxon>
        <taxon>eudicotyledons</taxon>
        <taxon>Gunneridae</taxon>
        <taxon>Pentapetalae</taxon>
        <taxon>asterids</taxon>
        <taxon>lamiids</taxon>
        <taxon>Solanales</taxon>
        <taxon>Solanaceae</taxon>
        <taxon>Solanoideae</taxon>
        <taxon>Solaneae</taxon>
        <taxon>Solanum</taxon>
    </lineage>
</organism>
<dbReference type="Proteomes" id="UP000011115">
    <property type="component" value="Unassembled WGS sequence"/>
</dbReference>
<evidence type="ECO:0000313" key="3">
    <source>
        <dbReference type="Proteomes" id="UP000011115"/>
    </source>
</evidence>
<dbReference type="InParanoid" id="M1DL73"/>
<accession>M1DL73</accession>
<dbReference type="PaxDb" id="4113-PGSC0003DMT400090799"/>
<dbReference type="AlphaFoldDB" id="M1DL73"/>
<dbReference type="Gramene" id="PGSC0003DMT400090799">
    <property type="protein sequence ID" value="PGSC0003DMT400090799"/>
    <property type="gene ID" value="PGSC0003DMG400040370"/>
</dbReference>
<evidence type="ECO:0000313" key="2">
    <source>
        <dbReference type="EnsemblPlants" id="PGSC0003DMT400090799"/>
    </source>
</evidence>
<protein>
    <submittedName>
        <fullName evidence="2">Uncharacterized protein</fullName>
    </submittedName>
</protein>
<reference evidence="2" key="2">
    <citation type="submission" date="2015-06" db="UniProtKB">
        <authorList>
            <consortium name="EnsemblPlants"/>
        </authorList>
    </citation>
    <scope>IDENTIFICATION</scope>
    <source>
        <strain evidence="2">DM1-3 516 R44</strain>
    </source>
</reference>
<dbReference type="HOGENOM" id="CLU_2214628_0_0_1"/>
<evidence type="ECO:0000256" key="1">
    <source>
        <dbReference type="SAM" id="MobiDB-lite"/>
    </source>
</evidence>
<feature type="region of interest" description="Disordered" evidence="1">
    <location>
        <begin position="1"/>
        <end position="107"/>
    </location>
</feature>